<reference evidence="1 2" key="1">
    <citation type="submission" date="2014-01" db="EMBL/GenBank/DDBJ databases">
        <title>Plasmidome dynamics in the species complex Clostridium novyi sensu lato converts strains of independent lineages into distinctly different pathogens.</title>
        <authorList>
            <person name="Skarin H."/>
            <person name="Segerman B."/>
        </authorList>
    </citation>
    <scope>NUCLEOTIDE SEQUENCE [LARGE SCALE GENOMIC DNA]</scope>
    <source>
        <strain evidence="1 2">4552</strain>
    </source>
</reference>
<evidence type="ECO:0000313" key="2">
    <source>
        <dbReference type="Proteomes" id="UP000030012"/>
    </source>
</evidence>
<dbReference type="EMBL" id="JENJ01000013">
    <property type="protein sequence ID" value="KGM97232.1"/>
    <property type="molecule type" value="Genomic_DNA"/>
</dbReference>
<sequence>MGYKYNSYYYWENILSQKRDVWKCNFMNKDNFNKSLYVNTTILDYDKNTLDNNWACYPDVKSLLGFIQYIYLPTAFFYIVNTNNNDIFMPICSTEEFIEYIKKSRYNKNILKVMEENLKELSSYWNKKYLSIETIKNFCRKFNNMWNNEKNILYINVFSNPIDIASYIIDREEFIEVIEEDIGISKSEFYRLCSNVYNDNFTKNIFVKFLNNKVGCIV</sequence>
<protein>
    <submittedName>
        <fullName evidence="1">Uncharacterized protein</fullName>
    </submittedName>
</protein>
<name>A0A0A0I8S6_CLONO</name>
<dbReference type="OrthoDB" id="1677987at2"/>
<gene>
    <name evidence="1" type="ORF">Z968_04335</name>
</gene>
<evidence type="ECO:0000313" key="1">
    <source>
        <dbReference type="EMBL" id="KGM97232.1"/>
    </source>
</evidence>
<dbReference type="RefSeq" id="WP_039253779.1">
    <property type="nucleotide sequence ID" value="NZ_JENJ01000013.1"/>
</dbReference>
<proteinExistence type="predicted"/>
<dbReference type="Proteomes" id="UP000030012">
    <property type="component" value="Unassembled WGS sequence"/>
</dbReference>
<dbReference type="AlphaFoldDB" id="A0A0A0I8S6"/>
<accession>A0A0A0I8S6</accession>
<organism evidence="1 2">
    <name type="scientific">Clostridium novyi A str. 4552</name>
    <dbReference type="NCBI Taxonomy" id="1444289"/>
    <lineage>
        <taxon>Bacteria</taxon>
        <taxon>Bacillati</taxon>
        <taxon>Bacillota</taxon>
        <taxon>Clostridia</taxon>
        <taxon>Eubacteriales</taxon>
        <taxon>Clostridiaceae</taxon>
        <taxon>Clostridium</taxon>
    </lineage>
</organism>
<comment type="caution">
    <text evidence="1">The sequence shown here is derived from an EMBL/GenBank/DDBJ whole genome shotgun (WGS) entry which is preliminary data.</text>
</comment>